<gene>
    <name evidence="2" type="ORF">GR257_22730</name>
</gene>
<keyword evidence="1" id="KW-1133">Transmembrane helix</keyword>
<reference evidence="2 3" key="1">
    <citation type="submission" date="2019-12" db="EMBL/GenBank/DDBJ databases">
        <title>Rhizobium genotypes associated with high levels of biological nitrogen fixation by grain legumes in a temperate-maritime cropping system.</title>
        <authorList>
            <person name="Maluk M."/>
            <person name="Francesc Ferrando Molina F."/>
            <person name="Lopez Del Egido L."/>
            <person name="Lafos M."/>
            <person name="Langarica-Fuentes A."/>
            <person name="Gebre Yohannes G."/>
            <person name="Young M.W."/>
            <person name="Martin P."/>
            <person name="Gantlett R."/>
            <person name="Kenicer G."/>
            <person name="Hawes C."/>
            <person name="Begg G.S."/>
            <person name="Quilliam R.S."/>
            <person name="Squire G.R."/>
            <person name="Poole P.S."/>
            <person name="Young P.W."/>
            <person name="Iannetta P.M."/>
            <person name="James E.K."/>
        </authorList>
    </citation>
    <scope>NUCLEOTIDE SEQUENCE [LARGE SCALE GENOMIC DNA]</scope>
    <source>
        <strain evidence="2 3">JHI54</strain>
    </source>
</reference>
<dbReference type="EMBL" id="WUFV01000015">
    <property type="protein sequence ID" value="NEK17645.1"/>
    <property type="molecule type" value="Genomic_DNA"/>
</dbReference>
<protein>
    <submittedName>
        <fullName evidence="2">DUF2474 family protein</fullName>
    </submittedName>
</protein>
<evidence type="ECO:0000313" key="3">
    <source>
        <dbReference type="Proteomes" id="UP000471705"/>
    </source>
</evidence>
<dbReference type="RefSeq" id="WP_113307320.1">
    <property type="nucleotide sequence ID" value="NZ_JBGEXA010000015.1"/>
</dbReference>
<dbReference type="Pfam" id="PF10617">
    <property type="entry name" value="DUF2474"/>
    <property type="match status" value="1"/>
</dbReference>
<feature type="transmembrane region" description="Helical" evidence="1">
    <location>
        <begin position="12"/>
        <end position="34"/>
    </location>
</feature>
<keyword evidence="1" id="KW-0472">Membrane</keyword>
<proteinExistence type="predicted"/>
<dbReference type="Proteomes" id="UP000471705">
    <property type="component" value="Unassembled WGS sequence"/>
</dbReference>
<keyword evidence="1" id="KW-0812">Transmembrane</keyword>
<comment type="caution">
    <text evidence="2">The sequence shown here is derived from an EMBL/GenBank/DDBJ whole genome shotgun (WGS) entry which is preliminary data.</text>
</comment>
<dbReference type="InterPro" id="IPR018895">
    <property type="entry name" value="DUF2474"/>
</dbReference>
<name>A0A7K3VKH7_RHILE</name>
<evidence type="ECO:0000313" key="2">
    <source>
        <dbReference type="EMBL" id="NEK17645.1"/>
    </source>
</evidence>
<evidence type="ECO:0000256" key="1">
    <source>
        <dbReference type="SAM" id="Phobius"/>
    </source>
</evidence>
<sequence length="45" mass="4892">MRFSPLVRLSRQALWMGVIWILSVSALAVVAGLLRMLMSAAGMTS</sequence>
<dbReference type="AlphaFoldDB" id="A0A7K3VKH7"/>
<accession>A0A7K3VKH7</accession>
<organism evidence="2 3">
    <name type="scientific">Rhizobium leguminosarum</name>
    <dbReference type="NCBI Taxonomy" id="384"/>
    <lineage>
        <taxon>Bacteria</taxon>
        <taxon>Pseudomonadati</taxon>
        <taxon>Pseudomonadota</taxon>
        <taxon>Alphaproteobacteria</taxon>
        <taxon>Hyphomicrobiales</taxon>
        <taxon>Rhizobiaceae</taxon>
        <taxon>Rhizobium/Agrobacterium group</taxon>
        <taxon>Rhizobium</taxon>
    </lineage>
</organism>